<keyword evidence="3" id="KW-1185">Reference proteome</keyword>
<sequence length="93" mass="10240">MNARARFQGAPAAESDHNRADRATARLGDREGMHMGFDELKKKASELLGNEERTDNALDQAANFANEKTGGKYEDKIQQGRDFADGKVGDERA</sequence>
<feature type="region of interest" description="Disordered" evidence="1">
    <location>
        <begin position="67"/>
        <end position="93"/>
    </location>
</feature>
<dbReference type="EMBL" id="CACRYJ010000018">
    <property type="protein sequence ID" value="VZO36279.1"/>
    <property type="molecule type" value="Genomic_DNA"/>
</dbReference>
<organism evidence="2 3">
    <name type="scientific">Occultella aeris</name>
    <dbReference type="NCBI Taxonomy" id="2761496"/>
    <lineage>
        <taxon>Bacteria</taxon>
        <taxon>Bacillati</taxon>
        <taxon>Actinomycetota</taxon>
        <taxon>Actinomycetes</taxon>
        <taxon>Micrococcales</taxon>
        <taxon>Ruaniaceae</taxon>
        <taxon>Occultella</taxon>
    </lineage>
</organism>
<dbReference type="Pfam" id="PF14013">
    <property type="entry name" value="MT0933_antitox"/>
    <property type="match status" value="1"/>
</dbReference>
<reference evidence="2 3" key="1">
    <citation type="submission" date="2019-11" db="EMBL/GenBank/DDBJ databases">
        <authorList>
            <person name="Criscuolo A."/>
        </authorList>
    </citation>
    <scope>NUCLEOTIDE SEQUENCE [LARGE SCALE GENOMIC DNA]</scope>
    <source>
        <strain evidence="2">CIP111667</strain>
    </source>
</reference>
<dbReference type="Proteomes" id="UP000419743">
    <property type="component" value="Unassembled WGS sequence"/>
</dbReference>
<gene>
    <name evidence="2" type="ORF">HALOF300_01483</name>
</gene>
<dbReference type="InterPro" id="IPR028037">
    <property type="entry name" value="Antitoxin_Rv0909/MT0933"/>
</dbReference>
<feature type="compositionally biased region" description="Basic and acidic residues" evidence="1">
    <location>
        <begin position="14"/>
        <end position="33"/>
    </location>
</feature>
<evidence type="ECO:0000313" key="2">
    <source>
        <dbReference type="EMBL" id="VZO36279.1"/>
    </source>
</evidence>
<protein>
    <recommendedName>
        <fullName evidence="4">Antitoxin</fullName>
    </recommendedName>
</protein>
<feature type="region of interest" description="Disordered" evidence="1">
    <location>
        <begin position="1"/>
        <end position="33"/>
    </location>
</feature>
<comment type="caution">
    <text evidence="2">The sequence shown here is derived from an EMBL/GenBank/DDBJ whole genome shotgun (WGS) entry which is preliminary data.</text>
</comment>
<accession>A0A7M4DH86</accession>
<evidence type="ECO:0008006" key="4">
    <source>
        <dbReference type="Google" id="ProtNLM"/>
    </source>
</evidence>
<dbReference type="AlphaFoldDB" id="A0A7M4DH86"/>
<feature type="compositionally biased region" description="Basic and acidic residues" evidence="1">
    <location>
        <begin position="69"/>
        <end position="93"/>
    </location>
</feature>
<proteinExistence type="predicted"/>
<name>A0A7M4DH86_9MICO</name>
<evidence type="ECO:0000313" key="3">
    <source>
        <dbReference type="Proteomes" id="UP000419743"/>
    </source>
</evidence>
<evidence type="ECO:0000256" key="1">
    <source>
        <dbReference type="SAM" id="MobiDB-lite"/>
    </source>
</evidence>